<proteinExistence type="predicted"/>
<name>A0A6J6BXI0_9ZZZZ</name>
<reference evidence="2" key="1">
    <citation type="submission" date="2020-05" db="EMBL/GenBank/DDBJ databases">
        <authorList>
            <person name="Chiriac C."/>
            <person name="Salcher M."/>
            <person name="Ghai R."/>
            <person name="Kavagutti S V."/>
        </authorList>
    </citation>
    <scope>NUCLEOTIDE SEQUENCE</scope>
</reference>
<dbReference type="EMBL" id="CAEZST010000005">
    <property type="protein sequence ID" value="CAB4543891.1"/>
    <property type="molecule type" value="Genomic_DNA"/>
</dbReference>
<evidence type="ECO:0000313" key="2">
    <source>
        <dbReference type="EMBL" id="CAB4543891.1"/>
    </source>
</evidence>
<feature type="transmembrane region" description="Helical" evidence="1">
    <location>
        <begin position="7"/>
        <end position="34"/>
    </location>
</feature>
<sequence length="128" mass="14039">MKEQGSIAILLATYLSIVLLTVIGFSSVGVAMLASHRVQGVADFAVLYGHDRAVRAGKPNVGRLKLHVEEFVPITPASHRLEILQVEAWTSGQTSHVRICARYQDLFGLKINSMSLCREASARSFLVF</sequence>
<gene>
    <name evidence="2" type="ORF">UFOPK1503_00462</name>
</gene>
<evidence type="ECO:0000256" key="1">
    <source>
        <dbReference type="SAM" id="Phobius"/>
    </source>
</evidence>
<keyword evidence="1" id="KW-0812">Transmembrane</keyword>
<keyword evidence="1" id="KW-0472">Membrane</keyword>
<accession>A0A6J6BXI0</accession>
<protein>
    <submittedName>
        <fullName evidence="2">Unannotated protein</fullName>
    </submittedName>
</protein>
<organism evidence="2">
    <name type="scientific">freshwater metagenome</name>
    <dbReference type="NCBI Taxonomy" id="449393"/>
    <lineage>
        <taxon>unclassified sequences</taxon>
        <taxon>metagenomes</taxon>
        <taxon>ecological metagenomes</taxon>
    </lineage>
</organism>
<dbReference type="AlphaFoldDB" id="A0A6J6BXI0"/>
<keyword evidence="1" id="KW-1133">Transmembrane helix</keyword>